<reference evidence="2 3" key="1">
    <citation type="submission" date="2018-05" db="EMBL/GenBank/DDBJ databases">
        <title>Whole genome sequencing for identification of molecular markers to develop diagnostic detection tools for the regulated plant pathogen Lachnellula willkommii.</title>
        <authorList>
            <person name="Giroux E."/>
            <person name="Bilodeau G."/>
        </authorList>
    </citation>
    <scope>NUCLEOTIDE SEQUENCE [LARGE SCALE GENOMIC DNA]</scope>
    <source>
        <strain evidence="2 3">CBS 625.97</strain>
    </source>
</reference>
<dbReference type="EMBL" id="QGMG01000607">
    <property type="protein sequence ID" value="TVY52462.1"/>
    <property type="molecule type" value="Genomic_DNA"/>
</dbReference>
<feature type="region of interest" description="Disordered" evidence="1">
    <location>
        <begin position="1"/>
        <end position="55"/>
    </location>
</feature>
<dbReference type="PANTHER" id="PTHR43591">
    <property type="entry name" value="METHYLTRANSFERASE"/>
    <property type="match status" value="1"/>
</dbReference>
<sequence>MPSPPLPSDSAISVATTSENTSDSATTRPKSKSPRNSPTTIPYIQLTPEEQAAQDIENIAAVQQAQEEIDIDSSSDGHSVSGESGYETDSLQSASTSLGSSVRNYAWEHGRRYHRFREGVYNFPNDDSEQDREDMKHAMMVNLCQQLHFASIGPDPQNILDMGTGTGIWAIEMGDQYPAANILGMDLSPIQPEWVPPNVQFVVDDVESPWLKPLNHFDYIHARHTVMAIKDWPKLMRRVYDHLKPGGWFELQEIHHYPYCHDGSMPPTWKVTEFWSNIIAALARLGVNFNATLLLADMMREAGFTNVTTRLFHVPIGTWPRNKVLKMVGLYWRTILIDGLQPIALGPMTRGLGWSREQVEVWLVDVRKAYMEGQVHSHMPLHIICGQKPE</sequence>
<evidence type="ECO:0000313" key="3">
    <source>
        <dbReference type="Proteomes" id="UP000481288"/>
    </source>
</evidence>
<evidence type="ECO:0000313" key="2">
    <source>
        <dbReference type="EMBL" id="TVY52462.1"/>
    </source>
</evidence>
<name>A0A7D8UMC0_9HELO</name>
<dbReference type="PANTHER" id="PTHR43591:SF10">
    <property type="entry name" value="ABC TRANSMEMBRANE TYPE-1 DOMAIN-CONTAINING PROTEIN-RELATED"/>
    <property type="match status" value="1"/>
</dbReference>
<dbReference type="CDD" id="cd02440">
    <property type="entry name" value="AdoMet_MTases"/>
    <property type="match status" value="1"/>
</dbReference>
<dbReference type="Pfam" id="PF13489">
    <property type="entry name" value="Methyltransf_23"/>
    <property type="match status" value="1"/>
</dbReference>
<dbReference type="Gene3D" id="3.40.50.150">
    <property type="entry name" value="Vaccinia Virus protein VP39"/>
    <property type="match status" value="1"/>
</dbReference>
<dbReference type="Proteomes" id="UP000481288">
    <property type="component" value="Unassembled WGS sequence"/>
</dbReference>
<feature type="compositionally biased region" description="Low complexity" evidence="1">
    <location>
        <begin position="74"/>
        <end position="98"/>
    </location>
</feature>
<protein>
    <submittedName>
        <fullName evidence="2">Secondary metabolism regulator LAE1</fullName>
    </submittedName>
</protein>
<gene>
    <name evidence="2" type="primary">LAE1_2</name>
    <name evidence="2" type="ORF">LCER1_G007930</name>
</gene>
<dbReference type="AlphaFoldDB" id="A0A7D8UMC0"/>
<organism evidence="2 3">
    <name type="scientific">Lachnellula cervina</name>
    <dbReference type="NCBI Taxonomy" id="1316786"/>
    <lineage>
        <taxon>Eukaryota</taxon>
        <taxon>Fungi</taxon>
        <taxon>Dikarya</taxon>
        <taxon>Ascomycota</taxon>
        <taxon>Pezizomycotina</taxon>
        <taxon>Leotiomycetes</taxon>
        <taxon>Helotiales</taxon>
        <taxon>Lachnaceae</taxon>
        <taxon>Lachnellula</taxon>
    </lineage>
</organism>
<comment type="caution">
    <text evidence="2">The sequence shown here is derived from an EMBL/GenBank/DDBJ whole genome shotgun (WGS) entry which is preliminary data.</text>
</comment>
<proteinExistence type="predicted"/>
<feature type="compositionally biased region" description="Polar residues" evidence="1">
    <location>
        <begin position="10"/>
        <end position="42"/>
    </location>
</feature>
<dbReference type="GO" id="GO:0008168">
    <property type="term" value="F:methyltransferase activity"/>
    <property type="evidence" value="ECO:0007669"/>
    <property type="project" value="TreeGrafter"/>
</dbReference>
<accession>A0A7D8UMC0</accession>
<keyword evidence="3" id="KW-1185">Reference proteome</keyword>
<dbReference type="InterPro" id="IPR029063">
    <property type="entry name" value="SAM-dependent_MTases_sf"/>
</dbReference>
<evidence type="ECO:0000256" key="1">
    <source>
        <dbReference type="SAM" id="MobiDB-lite"/>
    </source>
</evidence>
<dbReference type="SUPFAM" id="SSF53335">
    <property type="entry name" value="S-adenosyl-L-methionine-dependent methyltransferases"/>
    <property type="match status" value="1"/>
</dbReference>
<feature type="region of interest" description="Disordered" evidence="1">
    <location>
        <begin position="69"/>
        <end position="98"/>
    </location>
</feature>
<dbReference type="OrthoDB" id="184880at2759"/>